<accession>A0A4Z2FRD4</accession>
<gene>
    <name evidence="2" type="ORF">EYF80_046863</name>
</gene>
<evidence type="ECO:0000313" key="2">
    <source>
        <dbReference type="EMBL" id="TNN42942.1"/>
    </source>
</evidence>
<evidence type="ECO:0000313" key="3">
    <source>
        <dbReference type="Proteomes" id="UP000314294"/>
    </source>
</evidence>
<dbReference type="AlphaFoldDB" id="A0A4Z2FRD4"/>
<protein>
    <submittedName>
        <fullName evidence="2">Uncharacterized protein</fullName>
    </submittedName>
</protein>
<name>A0A4Z2FRD4_9TELE</name>
<dbReference type="EMBL" id="SRLO01001001">
    <property type="protein sequence ID" value="TNN42942.1"/>
    <property type="molecule type" value="Genomic_DNA"/>
</dbReference>
<proteinExistence type="predicted"/>
<comment type="caution">
    <text evidence="2">The sequence shown here is derived from an EMBL/GenBank/DDBJ whole genome shotgun (WGS) entry which is preliminary data.</text>
</comment>
<feature type="compositionally biased region" description="Basic and acidic residues" evidence="1">
    <location>
        <begin position="47"/>
        <end position="63"/>
    </location>
</feature>
<feature type="region of interest" description="Disordered" evidence="1">
    <location>
        <begin position="1"/>
        <end position="63"/>
    </location>
</feature>
<evidence type="ECO:0000256" key="1">
    <source>
        <dbReference type="SAM" id="MobiDB-lite"/>
    </source>
</evidence>
<organism evidence="2 3">
    <name type="scientific">Liparis tanakae</name>
    <name type="common">Tanaka's snailfish</name>
    <dbReference type="NCBI Taxonomy" id="230148"/>
    <lineage>
        <taxon>Eukaryota</taxon>
        <taxon>Metazoa</taxon>
        <taxon>Chordata</taxon>
        <taxon>Craniata</taxon>
        <taxon>Vertebrata</taxon>
        <taxon>Euteleostomi</taxon>
        <taxon>Actinopterygii</taxon>
        <taxon>Neopterygii</taxon>
        <taxon>Teleostei</taxon>
        <taxon>Neoteleostei</taxon>
        <taxon>Acanthomorphata</taxon>
        <taxon>Eupercaria</taxon>
        <taxon>Perciformes</taxon>
        <taxon>Cottioidei</taxon>
        <taxon>Cottales</taxon>
        <taxon>Liparidae</taxon>
        <taxon>Liparis</taxon>
    </lineage>
</organism>
<keyword evidence="3" id="KW-1185">Reference proteome</keyword>
<feature type="compositionally biased region" description="Basic and acidic residues" evidence="1">
    <location>
        <begin position="10"/>
        <end position="26"/>
    </location>
</feature>
<reference evidence="2 3" key="1">
    <citation type="submission" date="2019-03" db="EMBL/GenBank/DDBJ databases">
        <title>First draft genome of Liparis tanakae, snailfish: a comprehensive survey of snailfish specific genes.</title>
        <authorList>
            <person name="Kim W."/>
            <person name="Song I."/>
            <person name="Jeong J.-H."/>
            <person name="Kim D."/>
            <person name="Kim S."/>
            <person name="Ryu S."/>
            <person name="Song J.Y."/>
            <person name="Lee S.K."/>
        </authorList>
    </citation>
    <scope>NUCLEOTIDE SEQUENCE [LARGE SCALE GENOMIC DNA]</scope>
    <source>
        <tissue evidence="2">Muscle</tissue>
    </source>
</reference>
<sequence length="63" mass="7216">MVGMRFKPTCLEEHVEDTTETSKEPQRPMGEQRYGPSHRGLPSTTRRATDRRAPSSGRIKKDM</sequence>
<dbReference type="Proteomes" id="UP000314294">
    <property type="component" value="Unassembled WGS sequence"/>
</dbReference>